<name>A0ABT5DCM0_9BACT</name>
<dbReference type="RefSeq" id="WP_272141373.1">
    <property type="nucleotide sequence ID" value="NZ_JAQNDM010000002.1"/>
</dbReference>
<dbReference type="InterPro" id="IPR021815">
    <property type="entry name" value="TsiV"/>
</dbReference>
<accession>A0ABT5DCM0</accession>
<protein>
    <submittedName>
        <fullName evidence="1">DUF3396 domain-containing protein</fullName>
    </submittedName>
</protein>
<sequence>MRRPHSEVAQGVLSALEHYRDFVGSEGLGLYADEDGAWWTLDAEGWDSILRKLHHPHRASIHLVDASANERRYRFDYDGKRLGSPALSHEPDAVSAVAFWLPTESLEAQGPERARALAMKLAAPLAFCSGHAGLSFNGALDRAGVRQEIRSWCFRYPGFDVPDLERHSWDMGTRVRTVSWLTFLGPPLLDQLGGATALRSRLSWPGTQVEEMEGRRAVVTLGTSPEAGDTEAGQMLPNYRELAQVLEPWLYHEKFQPGSAFSEEEMRRWERRFLDESTQAKL</sequence>
<evidence type="ECO:0000313" key="2">
    <source>
        <dbReference type="Proteomes" id="UP001221838"/>
    </source>
</evidence>
<comment type="caution">
    <text evidence="1">The sequence shown here is derived from an EMBL/GenBank/DDBJ whole genome shotgun (WGS) entry which is preliminary data.</text>
</comment>
<gene>
    <name evidence="1" type="ORF">POL68_23315</name>
</gene>
<dbReference type="Pfam" id="PF11876">
    <property type="entry name" value="TsiV"/>
    <property type="match status" value="1"/>
</dbReference>
<evidence type="ECO:0000313" key="1">
    <source>
        <dbReference type="EMBL" id="MDC0711420.1"/>
    </source>
</evidence>
<keyword evidence="2" id="KW-1185">Reference proteome</keyword>
<dbReference type="Proteomes" id="UP001221838">
    <property type="component" value="Unassembled WGS sequence"/>
</dbReference>
<dbReference type="EMBL" id="JAQNDM010000002">
    <property type="protein sequence ID" value="MDC0711420.1"/>
    <property type="molecule type" value="Genomic_DNA"/>
</dbReference>
<organism evidence="1 2">
    <name type="scientific">Stigmatella ashevillensis</name>
    <dbReference type="NCBI Taxonomy" id="2995309"/>
    <lineage>
        <taxon>Bacteria</taxon>
        <taxon>Pseudomonadati</taxon>
        <taxon>Myxococcota</taxon>
        <taxon>Myxococcia</taxon>
        <taxon>Myxococcales</taxon>
        <taxon>Cystobacterineae</taxon>
        <taxon>Archangiaceae</taxon>
        <taxon>Stigmatella</taxon>
    </lineage>
</organism>
<reference evidence="1 2" key="1">
    <citation type="submission" date="2022-11" db="EMBL/GenBank/DDBJ databases">
        <title>Minimal conservation of predation-associated metabolite biosynthetic gene clusters underscores biosynthetic potential of Myxococcota including descriptions for ten novel species: Archangium lansinium sp. nov., Myxococcus landrumus sp. nov., Nannocystis bai.</title>
        <authorList>
            <person name="Ahearne A."/>
            <person name="Stevens C."/>
            <person name="Dowd S."/>
        </authorList>
    </citation>
    <scope>NUCLEOTIDE SEQUENCE [LARGE SCALE GENOMIC DNA]</scope>
    <source>
        <strain evidence="1 2">NCWAL01</strain>
    </source>
</reference>
<proteinExistence type="predicted"/>